<dbReference type="AlphaFoldDB" id="A0A1N5WPF9"/>
<keyword evidence="2" id="KW-1185">Reference proteome</keyword>
<protein>
    <submittedName>
        <fullName evidence="1">Uncharacterized protein</fullName>
    </submittedName>
</protein>
<sequence>MTNHLDPAHPQPAGKLVYGHARLHDCLAFADADTAAEEAREIATIASAATWGEARRVATRYTWNPVGPEYHDPDEGPADDEPFDITEVGGVKDGDWPPMVTTRALTLLPKDLQAAFSDPTETALNGYYLEIPLRHESDLVAQLREHGFEISRDDDLINLLDGRSFQ</sequence>
<dbReference type="RefSeq" id="WP_074311677.1">
    <property type="nucleotide sequence ID" value="NZ_FSQT01000001.1"/>
</dbReference>
<reference evidence="2" key="1">
    <citation type="submission" date="2016-12" db="EMBL/GenBank/DDBJ databases">
        <authorList>
            <person name="Varghese N."/>
            <person name="Submissions S."/>
        </authorList>
    </citation>
    <scope>NUCLEOTIDE SEQUENCE [LARGE SCALE GENOMIC DNA]</scope>
    <source>
        <strain evidence="2">DSM 45599</strain>
    </source>
</reference>
<dbReference type="OrthoDB" id="3373266at2"/>
<accession>A0A1N5WPF9</accession>
<evidence type="ECO:0000313" key="1">
    <source>
        <dbReference type="EMBL" id="SIM87046.1"/>
    </source>
</evidence>
<name>A0A1N5WPF9_9ACTN</name>
<gene>
    <name evidence="1" type="ORF">SAMN04489832_2640</name>
</gene>
<evidence type="ECO:0000313" key="2">
    <source>
        <dbReference type="Proteomes" id="UP000185124"/>
    </source>
</evidence>
<dbReference type="Proteomes" id="UP000185124">
    <property type="component" value="Unassembled WGS sequence"/>
</dbReference>
<dbReference type="EMBL" id="FSQT01000001">
    <property type="protein sequence ID" value="SIM87046.1"/>
    <property type="molecule type" value="Genomic_DNA"/>
</dbReference>
<organism evidence="1 2">
    <name type="scientific">Micromonospora cremea</name>
    <dbReference type="NCBI Taxonomy" id="709881"/>
    <lineage>
        <taxon>Bacteria</taxon>
        <taxon>Bacillati</taxon>
        <taxon>Actinomycetota</taxon>
        <taxon>Actinomycetes</taxon>
        <taxon>Micromonosporales</taxon>
        <taxon>Micromonosporaceae</taxon>
        <taxon>Micromonospora</taxon>
    </lineage>
</organism>
<proteinExistence type="predicted"/>